<evidence type="ECO:0000259" key="13">
    <source>
        <dbReference type="Pfam" id="PF13632"/>
    </source>
</evidence>
<evidence type="ECO:0000256" key="6">
    <source>
        <dbReference type="ARBA" id="ARBA00022519"/>
    </source>
</evidence>
<dbReference type="Gene3D" id="3.90.550.10">
    <property type="entry name" value="Spore Coat Polysaccharide Biosynthesis Protein SpsA, Chain A"/>
    <property type="match status" value="1"/>
</dbReference>
<dbReference type="SUPFAM" id="SSF53448">
    <property type="entry name" value="Nucleotide-diphospho-sugar transferases"/>
    <property type="match status" value="1"/>
</dbReference>
<dbReference type="InterPro" id="IPR029044">
    <property type="entry name" value="Nucleotide-diphossugar_trans"/>
</dbReference>
<evidence type="ECO:0000256" key="11">
    <source>
        <dbReference type="ARBA" id="ARBA00023136"/>
    </source>
</evidence>
<feature type="transmembrane region" description="Helical" evidence="12">
    <location>
        <begin position="574"/>
        <end position="593"/>
    </location>
</feature>
<evidence type="ECO:0000256" key="4">
    <source>
        <dbReference type="ARBA" id="ARBA00020585"/>
    </source>
</evidence>
<evidence type="ECO:0000256" key="9">
    <source>
        <dbReference type="ARBA" id="ARBA00022692"/>
    </source>
</evidence>
<keyword evidence="9 12" id="KW-0812">Transmembrane</keyword>
<comment type="caution">
    <text evidence="14">The sequence shown here is derived from an EMBL/GenBank/DDBJ whole genome shotgun (WGS) entry which is preliminary data.</text>
</comment>
<keyword evidence="11 12" id="KW-0472">Membrane</keyword>
<comment type="pathway">
    <text evidence="2">Glycan metabolism; osmoregulated periplasmic glucan (OPG) biosynthesis.</text>
</comment>
<feature type="transmembrane region" description="Helical" evidence="12">
    <location>
        <begin position="85"/>
        <end position="112"/>
    </location>
</feature>
<dbReference type="CDD" id="cd04191">
    <property type="entry name" value="Glucan_BSP_MdoH"/>
    <property type="match status" value="1"/>
</dbReference>
<dbReference type="Proteomes" id="UP000487117">
    <property type="component" value="Unassembled WGS sequence"/>
</dbReference>
<evidence type="ECO:0000256" key="12">
    <source>
        <dbReference type="SAM" id="Phobius"/>
    </source>
</evidence>
<dbReference type="AlphaFoldDB" id="A0A7V8JLN8"/>
<keyword evidence="8 14" id="KW-0808">Transferase</keyword>
<feature type="transmembrane region" description="Helical" evidence="12">
    <location>
        <begin position="52"/>
        <end position="73"/>
    </location>
</feature>
<dbReference type="NCBIfam" id="NF003962">
    <property type="entry name" value="PRK05454.2-5"/>
    <property type="match status" value="1"/>
</dbReference>
<dbReference type="NCBIfam" id="NF003957">
    <property type="entry name" value="PRK05454.1-4"/>
    <property type="match status" value="1"/>
</dbReference>
<feature type="transmembrane region" description="Helical" evidence="12">
    <location>
        <begin position="404"/>
        <end position="430"/>
    </location>
</feature>
<keyword evidence="6" id="KW-0997">Cell inner membrane</keyword>
<feature type="transmembrane region" description="Helical" evidence="12">
    <location>
        <begin position="550"/>
        <end position="567"/>
    </location>
</feature>
<reference evidence="15" key="1">
    <citation type="journal article" date="2020" name="MBio">
        <title>Horizontal gene transfer to a defensive symbiont with a reduced genome amongst a multipartite beetle microbiome.</title>
        <authorList>
            <person name="Waterworth S.C."/>
            <person name="Florez L.V."/>
            <person name="Rees E.R."/>
            <person name="Hertweck C."/>
            <person name="Kaltenpoth M."/>
            <person name="Kwan J.C."/>
        </authorList>
    </citation>
    <scope>NUCLEOTIDE SEQUENCE [LARGE SCALE GENOMIC DNA]</scope>
</reference>
<dbReference type="GO" id="GO:0016758">
    <property type="term" value="F:hexosyltransferase activity"/>
    <property type="evidence" value="ECO:0007669"/>
    <property type="project" value="TreeGrafter"/>
</dbReference>
<dbReference type="EMBL" id="WNDS01000003">
    <property type="protein sequence ID" value="KAF1014941.1"/>
    <property type="molecule type" value="Genomic_DNA"/>
</dbReference>
<dbReference type="PANTHER" id="PTHR43867">
    <property type="entry name" value="CELLULOSE SYNTHASE CATALYTIC SUBUNIT A [UDP-FORMING]"/>
    <property type="match status" value="1"/>
</dbReference>
<evidence type="ECO:0000256" key="2">
    <source>
        <dbReference type="ARBA" id="ARBA00005001"/>
    </source>
</evidence>
<organism evidence="14 15">
    <name type="scientific">Stenotrophomonas maltophilia</name>
    <name type="common">Pseudomonas maltophilia</name>
    <name type="synonym">Xanthomonas maltophilia</name>
    <dbReference type="NCBI Taxonomy" id="40324"/>
    <lineage>
        <taxon>Bacteria</taxon>
        <taxon>Pseudomonadati</taxon>
        <taxon>Pseudomonadota</taxon>
        <taxon>Gammaproteobacteria</taxon>
        <taxon>Lysobacterales</taxon>
        <taxon>Lysobacteraceae</taxon>
        <taxon>Stenotrophomonas</taxon>
        <taxon>Stenotrophomonas maltophilia group</taxon>
    </lineage>
</organism>
<keyword evidence="7" id="KW-0328">Glycosyltransferase</keyword>
<comment type="subcellular location">
    <subcellularLocation>
        <location evidence="1">Cell inner membrane</location>
        <topology evidence="1">Multi-pass membrane protein</topology>
    </subcellularLocation>
</comment>
<evidence type="ECO:0000256" key="5">
    <source>
        <dbReference type="ARBA" id="ARBA00022475"/>
    </source>
</evidence>
<comment type="similarity">
    <text evidence="3">Belongs to the glycosyltransferase 2 family. OpgH subfamily.</text>
</comment>
<evidence type="ECO:0000256" key="1">
    <source>
        <dbReference type="ARBA" id="ARBA00004429"/>
    </source>
</evidence>
<gene>
    <name evidence="14" type="primary">opgH</name>
    <name evidence="14" type="ORF">GAK31_02428</name>
</gene>
<dbReference type="PANTHER" id="PTHR43867:SF5">
    <property type="entry name" value="GLUCANS BIOSYNTHESIS GLUCOSYLTRANSFERASE H"/>
    <property type="match status" value="1"/>
</dbReference>
<accession>A0A7V8JLN8</accession>
<feature type="transmembrane region" description="Helical" evidence="12">
    <location>
        <begin position="459"/>
        <end position="480"/>
    </location>
</feature>
<protein>
    <recommendedName>
        <fullName evidence="4">Glucans biosynthesis glucosyltransferase H</fullName>
    </recommendedName>
</protein>
<evidence type="ECO:0000256" key="3">
    <source>
        <dbReference type="ARBA" id="ARBA00009337"/>
    </source>
</evidence>
<dbReference type="InterPro" id="IPR001173">
    <property type="entry name" value="Glyco_trans_2-like"/>
</dbReference>
<feature type="domain" description="Glycosyltransferase 2-like" evidence="13">
    <location>
        <begin position="233"/>
        <end position="426"/>
    </location>
</feature>
<evidence type="ECO:0000313" key="15">
    <source>
        <dbReference type="Proteomes" id="UP000487117"/>
    </source>
</evidence>
<evidence type="ECO:0000256" key="7">
    <source>
        <dbReference type="ARBA" id="ARBA00022676"/>
    </source>
</evidence>
<evidence type="ECO:0000256" key="10">
    <source>
        <dbReference type="ARBA" id="ARBA00022989"/>
    </source>
</evidence>
<evidence type="ECO:0000313" key="14">
    <source>
        <dbReference type="EMBL" id="KAF1014941.1"/>
    </source>
</evidence>
<feature type="transmembrane region" description="Helical" evidence="12">
    <location>
        <begin position="492"/>
        <end position="515"/>
    </location>
</feature>
<keyword evidence="5" id="KW-1003">Cell membrane</keyword>
<proteinExistence type="inferred from homology"/>
<dbReference type="Pfam" id="PF13632">
    <property type="entry name" value="Glyco_trans_2_3"/>
    <property type="match status" value="1"/>
</dbReference>
<evidence type="ECO:0000256" key="8">
    <source>
        <dbReference type="ARBA" id="ARBA00022679"/>
    </source>
</evidence>
<dbReference type="GO" id="GO:0005886">
    <property type="term" value="C:plasma membrane"/>
    <property type="evidence" value="ECO:0007669"/>
    <property type="project" value="UniProtKB-SubCell"/>
</dbReference>
<name>A0A7V8JLN8_STEMA</name>
<dbReference type="NCBIfam" id="NF003958">
    <property type="entry name" value="PRK05454.2-1"/>
    <property type="match status" value="1"/>
</dbReference>
<keyword evidence="10 12" id="KW-1133">Transmembrane helix</keyword>
<sequence>MTIQTATAGIDAGNALLPAESPLTMPEQTLHEGSLHVRRHRTSPRMIGLRRLYIWGGMVAMTAVATRMMWRVLSRDGISVLEACLLVLFVGLFAWIALSFASAVAGFLTAVFDRGYRLGIDPDQPLPTVHSRTALLMPTYNEDPRWLLAGLHAIYESVAETGQLGRFDFFVLSDTRREDIAAAEEKVFAELRDAVPDGHARLYYRRRGDNGGRKAGNIADWVRRFGGAYPQMLILDADSLMTGDTIVRLVAGMEHNADVGIIQTLPAVIGGRTLFSRMQQFGGRVYGPVIARGVAWWHGAESNYWGHNAIIRTRAFAEQAGLPSLPGRKPFGGHVLSHDFVEAALMRRGGWAAHMVPYLKGSYEEGPPTLTDLLVRDRRWCQGNLQHAKVVGSRGLHWISRTHMLIGIGHYFTAPMWAMLMLIGIAVPLFQEGIDFNALLHLSPSVYWRSQDEEQVVRLFGATMVVLLAPKVLGYLAMLLDPVDRRGCGGTVRAFIAMLVETVLAALMAPVVMYVQSRGVAEVLSGRDSGWDAQQRDDAGISWWSLLKSYGGLGVFGAFMGALAWAVSPPLAAWMSPVIIGMVLAIPVVALTSSRGPGSWLHRWGLLDIPEENTPPPVLVRAAQLRREAAEQPPLY</sequence>
<dbReference type="InterPro" id="IPR050321">
    <property type="entry name" value="Glycosyltr_2/OpgH_subfam"/>
</dbReference>